<dbReference type="FunFam" id="3.10.105.10:FF:000002">
    <property type="entry name" value="Dipeptide ABC transporter, substrate-binding protein"/>
    <property type="match status" value="1"/>
</dbReference>
<dbReference type="CDD" id="cd08493">
    <property type="entry name" value="PBP2_DppA_like"/>
    <property type="match status" value="1"/>
</dbReference>
<dbReference type="EMBL" id="MCRJ01000068">
    <property type="protein sequence ID" value="ODN69930.1"/>
    <property type="molecule type" value="Genomic_DNA"/>
</dbReference>
<dbReference type="Gene3D" id="3.10.105.10">
    <property type="entry name" value="Dipeptide-binding Protein, Domain 3"/>
    <property type="match status" value="1"/>
</dbReference>
<dbReference type="FunFam" id="3.40.190.10:FF:000036">
    <property type="entry name" value="Dipeptide ABC transporter, substrate-binding protein"/>
    <property type="match status" value="1"/>
</dbReference>
<dbReference type="PATRIC" id="fig|1439726.3.peg.2909"/>
<comment type="similarity">
    <text evidence="2">Belongs to the bacterial solute-binding protein 5 family.</text>
</comment>
<dbReference type="GO" id="GO:0043190">
    <property type="term" value="C:ATP-binding cassette (ABC) transporter complex"/>
    <property type="evidence" value="ECO:0007669"/>
    <property type="project" value="InterPro"/>
</dbReference>
<organism evidence="6 7">
    <name type="scientific">Methylobrevis pamukkalensis</name>
    <dbReference type="NCBI Taxonomy" id="1439726"/>
    <lineage>
        <taxon>Bacteria</taxon>
        <taxon>Pseudomonadati</taxon>
        <taxon>Pseudomonadota</taxon>
        <taxon>Alphaproteobacteria</taxon>
        <taxon>Hyphomicrobiales</taxon>
        <taxon>Pleomorphomonadaceae</taxon>
        <taxon>Methylobrevis</taxon>
    </lineage>
</organism>
<dbReference type="PIRSF" id="PIRSF002741">
    <property type="entry name" value="MppA"/>
    <property type="match status" value="1"/>
</dbReference>
<proteinExistence type="inferred from homology"/>
<feature type="domain" description="Solute-binding protein family 5" evidence="5">
    <location>
        <begin position="72"/>
        <end position="452"/>
    </location>
</feature>
<keyword evidence="7" id="KW-1185">Reference proteome</keyword>
<dbReference type="OrthoDB" id="9803988at2"/>
<reference evidence="6 7" key="1">
    <citation type="submission" date="2016-07" db="EMBL/GenBank/DDBJ databases">
        <title>Draft Genome Sequence of Methylobrevis pamukkalensis PK2.</title>
        <authorList>
            <person name="Vasilenko O.V."/>
            <person name="Doronina N.V."/>
            <person name="Shmareva M.N."/>
            <person name="Tarlachkov S.V."/>
            <person name="Mustakhimov I."/>
            <person name="Trotsenko Y.A."/>
        </authorList>
    </citation>
    <scope>NUCLEOTIDE SEQUENCE [LARGE SCALE GENOMIC DNA]</scope>
    <source>
        <strain evidence="6 7">PK2</strain>
    </source>
</reference>
<gene>
    <name evidence="6" type="primary">dppA_2</name>
    <name evidence="6" type="ORF">A6302_02756</name>
</gene>
<dbReference type="Gene3D" id="3.90.76.10">
    <property type="entry name" value="Dipeptide-binding Protein, Domain 1"/>
    <property type="match status" value="1"/>
</dbReference>
<evidence type="ECO:0000256" key="2">
    <source>
        <dbReference type="ARBA" id="ARBA00005695"/>
    </source>
</evidence>
<accession>A0A1E3H0V0</accession>
<comment type="caution">
    <text evidence="6">The sequence shown here is derived from an EMBL/GenBank/DDBJ whole genome shotgun (WGS) entry which is preliminary data.</text>
</comment>
<dbReference type="InterPro" id="IPR030678">
    <property type="entry name" value="Peptide/Ni-bd"/>
</dbReference>
<dbReference type="InterPro" id="IPR039424">
    <property type="entry name" value="SBP_5"/>
</dbReference>
<dbReference type="GO" id="GO:0030288">
    <property type="term" value="C:outer membrane-bounded periplasmic space"/>
    <property type="evidence" value="ECO:0007669"/>
    <property type="project" value="TreeGrafter"/>
</dbReference>
<evidence type="ECO:0000256" key="3">
    <source>
        <dbReference type="ARBA" id="ARBA00022729"/>
    </source>
</evidence>
<name>A0A1E3H0V0_9HYPH</name>
<dbReference type="GO" id="GO:1904680">
    <property type="term" value="F:peptide transmembrane transporter activity"/>
    <property type="evidence" value="ECO:0007669"/>
    <property type="project" value="TreeGrafter"/>
</dbReference>
<protein>
    <submittedName>
        <fullName evidence="6">Periplasmic dipeptide transport protein</fullName>
    </submittedName>
</protein>
<dbReference type="SUPFAM" id="SSF53850">
    <property type="entry name" value="Periplasmic binding protein-like II"/>
    <property type="match status" value="1"/>
</dbReference>
<evidence type="ECO:0000256" key="4">
    <source>
        <dbReference type="SAM" id="SignalP"/>
    </source>
</evidence>
<dbReference type="PANTHER" id="PTHR30290:SF38">
    <property type="entry name" value="D,D-DIPEPTIDE-BINDING PERIPLASMIC PROTEIN DDPA-RELATED"/>
    <property type="match status" value="1"/>
</dbReference>
<dbReference type="AlphaFoldDB" id="A0A1E3H0V0"/>
<dbReference type="Pfam" id="PF00496">
    <property type="entry name" value="SBP_bac_5"/>
    <property type="match status" value="1"/>
</dbReference>
<feature type="chain" id="PRO_5009128867" evidence="4">
    <location>
        <begin position="28"/>
        <end position="534"/>
    </location>
</feature>
<feature type="signal peptide" evidence="4">
    <location>
        <begin position="1"/>
        <end position="27"/>
    </location>
</feature>
<keyword evidence="3 4" id="KW-0732">Signal</keyword>
<dbReference type="PANTHER" id="PTHR30290">
    <property type="entry name" value="PERIPLASMIC BINDING COMPONENT OF ABC TRANSPORTER"/>
    <property type="match status" value="1"/>
</dbReference>
<evidence type="ECO:0000259" key="5">
    <source>
        <dbReference type="Pfam" id="PF00496"/>
    </source>
</evidence>
<dbReference type="GO" id="GO:0042938">
    <property type="term" value="P:dipeptide transport"/>
    <property type="evidence" value="ECO:0007669"/>
    <property type="project" value="TreeGrafter"/>
</dbReference>
<comment type="subcellular location">
    <subcellularLocation>
        <location evidence="1">Periplasm</location>
    </subcellularLocation>
</comment>
<sequence>MTFTQRLMAATMLGAGLGLAMVPAASAKTLIYCSEGSPEGFDPAPYAAGTTFDASSKPIYNGLTGFERGTTNVVPALAESWEISEDGKVYTFKLRQGVKFQTTDFFTPTRDFNADDVIFSFMRQNDAKDPWYSYAGGAWEYWSGMDMPKLIASLEKVDDYTVKMTLTESNAPMLANLAMDFAVILSKEYADKLMAAGTPELLNQQPVGTGPFKFVAYQKDAVIRYTANADYWDGKQPIDDLIFAITPDASVRQQKLKSGECHVVGYPNPADIEAMKADSSIQMMEQPGLNIGYLAYNTLMAPFDKVEVRQALNMAINKQAILDAVFQGSGQMAKNPIPPTMWSYNEATVDDVYDPEKAKQMLDAAGVKDLSMKVWAMPVARPYNPNARRMAELIQADFAKVGVTVEIVSFEWGEYLKRGQDKARDGALLQGWTGDNGDPDNFLAVLLGCAGVGGSNRANWCYQPFDDLVMKARTVSDQAERTKLYEQAQLEFKSQAPWATIAHSTVFMAMSPKVTGYKMDPLGSHRFDGVDISE</sequence>
<dbReference type="InterPro" id="IPR000914">
    <property type="entry name" value="SBP_5_dom"/>
</dbReference>
<dbReference type="Gene3D" id="3.40.190.10">
    <property type="entry name" value="Periplasmic binding protein-like II"/>
    <property type="match status" value="1"/>
</dbReference>
<evidence type="ECO:0000313" key="6">
    <source>
        <dbReference type="EMBL" id="ODN69930.1"/>
    </source>
</evidence>
<evidence type="ECO:0000313" key="7">
    <source>
        <dbReference type="Proteomes" id="UP000094622"/>
    </source>
</evidence>
<dbReference type="RefSeq" id="WP_069307272.1">
    <property type="nucleotide sequence ID" value="NZ_MCRJ01000068.1"/>
</dbReference>
<evidence type="ECO:0000256" key="1">
    <source>
        <dbReference type="ARBA" id="ARBA00004418"/>
    </source>
</evidence>
<dbReference type="Proteomes" id="UP000094622">
    <property type="component" value="Unassembled WGS sequence"/>
</dbReference>